<proteinExistence type="predicted"/>
<organism evidence="4">
    <name type="scientific">hydrothermal vent metagenome</name>
    <dbReference type="NCBI Taxonomy" id="652676"/>
    <lineage>
        <taxon>unclassified sequences</taxon>
        <taxon>metagenomes</taxon>
        <taxon>ecological metagenomes</taxon>
    </lineage>
</organism>
<dbReference type="PROSITE" id="PS50887">
    <property type="entry name" value="GGDEF"/>
    <property type="match status" value="1"/>
</dbReference>
<dbReference type="InterPro" id="IPR000160">
    <property type="entry name" value="GGDEF_dom"/>
</dbReference>
<dbReference type="InterPro" id="IPR050469">
    <property type="entry name" value="Diguanylate_Cyclase"/>
</dbReference>
<dbReference type="AlphaFoldDB" id="A0A3B0ZRA4"/>
<dbReference type="InterPro" id="IPR043128">
    <property type="entry name" value="Rev_trsase/Diguanyl_cyclase"/>
</dbReference>
<dbReference type="NCBIfam" id="TIGR00254">
    <property type="entry name" value="GGDEF"/>
    <property type="match status" value="1"/>
</dbReference>
<dbReference type="EMBL" id="UOFR01000036">
    <property type="protein sequence ID" value="VAW96085.1"/>
    <property type="molecule type" value="Genomic_DNA"/>
</dbReference>
<feature type="coiled-coil region" evidence="1">
    <location>
        <begin position="454"/>
        <end position="488"/>
    </location>
</feature>
<dbReference type="GO" id="GO:0052621">
    <property type="term" value="F:diguanylate cyclase activity"/>
    <property type="evidence" value="ECO:0007669"/>
    <property type="project" value="TreeGrafter"/>
</dbReference>
<dbReference type="Pfam" id="PF00990">
    <property type="entry name" value="GGDEF"/>
    <property type="match status" value="1"/>
</dbReference>
<dbReference type="PANTHER" id="PTHR45138:SF9">
    <property type="entry name" value="DIGUANYLATE CYCLASE DGCM-RELATED"/>
    <property type="match status" value="1"/>
</dbReference>
<evidence type="ECO:0000259" key="3">
    <source>
        <dbReference type="PROSITE" id="PS50887"/>
    </source>
</evidence>
<evidence type="ECO:0000256" key="1">
    <source>
        <dbReference type="SAM" id="Coils"/>
    </source>
</evidence>
<dbReference type="SMART" id="SM00267">
    <property type="entry name" value="GGDEF"/>
    <property type="match status" value="1"/>
</dbReference>
<feature type="compositionally biased region" description="Basic and acidic residues" evidence="2">
    <location>
        <begin position="182"/>
        <end position="199"/>
    </location>
</feature>
<dbReference type="SUPFAM" id="SSF55073">
    <property type="entry name" value="Nucleotide cyclase"/>
    <property type="match status" value="1"/>
</dbReference>
<reference evidence="4" key="1">
    <citation type="submission" date="2018-06" db="EMBL/GenBank/DDBJ databases">
        <authorList>
            <person name="Zhirakovskaya E."/>
        </authorList>
    </citation>
    <scope>NUCLEOTIDE SEQUENCE</scope>
</reference>
<dbReference type="InterPro" id="IPR029787">
    <property type="entry name" value="Nucleotide_cyclase"/>
</dbReference>
<evidence type="ECO:0000256" key="2">
    <source>
        <dbReference type="SAM" id="MobiDB-lite"/>
    </source>
</evidence>
<protein>
    <submittedName>
        <fullName evidence="4">Diguanylate cyclase/phosphodiesterase (GGDEF &amp; EAL domains) with PAS/PAC sensor(S)</fullName>
    </submittedName>
</protein>
<keyword evidence="1" id="KW-0175">Coiled coil</keyword>
<dbReference type="Gene3D" id="3.30.70.270">
    <property type="match status" value="1"/>
</dbReference>
<evidence type="ECO:0000313" key="4">
    <source>
        <dbReference type="EMBL" id="VAW96085.1"/>
    </source>
</evidence>
<dbReference type="Pfam" id="PF20975">
    <property type="entry name" value="DGCcoil"/>
    <property type="match status" value="1"/>
</dbReference>
<name>A0A3B0ZRA4_9ZZZZ</name>
<feature type="domain" description="GGDEF" evidence="3">
    <location>
        <begin position="519"/>
        <end position="650"/>
    </location>
</feature>
<dbReference type="CDD" id="cd01949">
    <property type="entry name" value="GGDEF"/>
    <property type="match status" value="1"/>
</dbReference>
<feature type="region of interest" description="Disordered" evidence="2">
    <location>
        <begin position="182"/>
        <end position="229"/>
    </location>
</feature>
<sequence length="650" mass="74725">MSEQDKEVDVQERWKLRYYESLDELEDKEKSWREVERLLRQLISRLTLAADNRHSILTKQLTELRNAVRDGRDILQMRDLIEEISENVVELDKLRKKDRRQTHPAVLVTQIIEQLDIPAPLNRNFRKLKKDAKNLNRDAAVDLMNDELIAFIRDIINPPVDEKKEARKSKILDRILSRNNKDEIATPEESQKLNEELGNEKPASVSDSTNKNNIDDADPDYDSNKRTPQKLVAPAVGDLLLQLTLRMPDIVKRRINFQALKKHTNRARARRDLIAIVDVIAQQIEAAYIPDEQGTVLLDNDSVQALSAAVKEFFNQLQPPSDMKERVCELEEYYANSDDDLESLIHCLNSLAEVVAEICQRLAFQRDELEGFFVHLSTRLKDLDAGLQKSSEFNELSNESNQKMDLAVHDEIDSIHESIKSEEDISQLKDKISNRLDAIDKHLLLFNENEALRLKSSDAHIKQLLEKISKMEEDGEHLRSRLEETQQLAYRDVLTGIPNRQAYEERIAEEIARCRRYGSRLCMIVWDVDKFKAVNDNYGHAAGDRVLKVVSGILNKQTRGTDFLARFGGEEFVMLLPETDIDATLIVAEKLRVTISETAFHFRDNEVPVTISGGIAELVKDETANSLFERTDKALYEAKENGRNRIELAK</sequence>
<dbReference type="FunFam" id="3.30.70.270:FF:000001">
    <property type="entry name" value="Diguanylate cyclase domain protein"/>
    <property type="match status" value="1"/>
</dbReference>
<dbReference type="PANTHER" id="PTHR45138">
    <property type="entry name" value="REGULATORY COMPONENTS OF SENSORY TRANSDUCTION SYSTEM"/>
    <property type="match status" value="1"/>
</dbReference>
<gene>
    <name evidence="4" type="ORF">MNBD_GAMMA21-2245</name>
</gene>
<dbReference type="InterPro" id="IPR048516">
    <property type="entry name" value="DGCcoil"/>
</dbReference>
<accession>A0A3B0ZRA4</accession>